<proteinExistence type="predicted"/>
<dbReference type="SUPFAM" id="SSF50621">
    <property type="entry name" value="Alanine racemase C-terminal domain-like"/>
    <property type="match status" value="1"/>
</dbReference>
<dbReference type="Proteomes" id="UP000256970">
    <property type="component" value="Unassembled WGS sequence"/>
</dbReference>
<dbReference type="AlphaFoldDB" id="A0A383W006"/>
<dbReference type="Gene3D" id="2.40.37.10">
    <property type="entry name" value="Lyase, Ornithine Decarboxylase, Chain A, domain 1"/>
    <property type="match status" value="1"/>
</dbReference>
<evidence type="ECO:0008006" key="4">
    <source>
        <dbReference type="Google" id="ProtNLM"/>
    </source>
</evidence>
<dbReference type="InterPro" id="IPR009006">
    <property type="entry name" value="Ala_racemase/Decarboxylase_C"/>
</dbReference>
<organism evidence="2 3">
    <name type="scientific">Tetradesmus obliquus</name>
    <name type="common">Green alga</name>
    <name type="synonym">Acutodesmus obliquus</name>
    <dbReference type="NCBI Taxonomy" id="3088"/>
    <lineage>
        <taxon>Eukaryota</taxon>
        <taxon>Viridiplantae</taxon>
        <taxon>Chlorophyta</taxon>
        <taxon>core chlorophytes</taxon>
        <taxon>Chlorophyceae</taxon>
        <taxon>CS clade</taxon>
        <taxon>Sphaeropleales</taxon>
        <taxon>Scenedesmaceae</taxon>
        <taxon>Tetradesmus</taxon>
    </lineage>
</organism>
<gene>
    <name evidence="2" type="ORF">BQ4739_LOCUS11166</name>
</gene>
<feature type="region of interest" description="Disordered" evidence="1">
    <location>
        <begin position="73"/>
        <end position="100"/>
    </location>
</feature>
<evidence type="ECO:0000313" key="2">
    <source>
        <dbReference type="EMBL" id="SZX71017.1"/>
    </source>
</evidence>
<accession>A0A383W006</accession>
<dbReference type="EMBL" id="FNXT01001022">
    <property type="protein sequence ID" value="SZX71017.1"/>
    <property type="molecule type" value="Genomic_DNA"/>
</dbReference>
<protein>
    <recommendedName>
        <fullName evidence="4">Orn/DAP/Arg decarboxylase 2 C-terminal domain-containing protein</fullName>
    </recommendedName>
</protein>
<sequence>MQLPRLRDGDWLMFPYAGAYTIASASNYTKGAFLQPVRLFLFSCKADKGWGDVLPQAAVVSMLSIPHTIPERDMREHEDEVAVDEDDGHQPGSYWSEGMGPIDEEEEALDGLLAPLSSVGLGSIELDASRSGSLQPGQSMQRLLHRVFFKPRA</sequence>
<name>A0A383W006_TETOB</name>
<keyword evidence="3" id="KW-1185">Reference proteome</keyword>
<reference evidence="2 3" key="1">
    <citation type="submission" date="2016-10" db="EMBL/GenBank/DDBJ databases">
        <authorList>
            <person name="Cai Z."/>
        </authorList>
    </citation>
    <scope>NUCLEOTIDE SEQUENCE [LARGE SCALE GENOMIC DNA]</scope>
</reference>
<dbReference type="GO" id="GO:0003824">
    <property type="term" value="F:catalytic activity"/>
    <property type="evidence" value="ECO:0007669"/>
    <property type="project" value="InterPro"/>
</dbReference>
<evidence type="ECO:0000256" key="1">
    <source>
        <dbReference type="SAM" id="MobiDB-lite"/>
    </source>
</evidence>
<evidence type="ECO:0000313" key="3">
    <source>
        <dbReference type="Proteomes" id="UP000256970"/>
    </source>
</evidence>